<dbReference type="Pfam" id="PF01292">
    <property type="entry name" value="Ni_hydr_CYTB"/>
    <property type="match status" value="1"/>
</dbReference>
<evidence type="ECO:0000256" key="3">
    <source>
        <dbReference type="ARBA" id="ARBA00022692"/>
    </source>
</evidence>
<dbReference type="GO" id="GO:0005886">
    <property type="term" value="C:plasma membrane"/>
    <property type="evidence" value="ECO:0007669"/>
    <property type="project" value="UniProtKB-SubCell"/>
</dbReference>
<dbReference type="RefSeq" id="WP_027846286.1">
    <property type="nucleotide sequence ID" value="NZ_LMTZ01000088.1"/>
</dbReference>
<dbReference type="Proteomes" id="UP000053372">
    <property type="component" value="Unassembled WGS sequence"/>
</dbReference>
<feature type="transmembrane region" description="Helical" evidence="6">
    <location>
        <begin position="98"/>
        <end position="120"/>
    </location>
</feature>
<feature type="transmembrane region" description="Helical" evidence="6">
    <location>
        <begin position="198"/>
        <end position="220"/>
    </location>
</feature>
<keyword evidence="4 6" id="KW-1133">Transmembrane helix</keyword>
<dbReference type="GO" id="GO:0009055">
    <property type="term" value="F:electron transfer activity"/>
    <property type="evidence" value="ECO:0007669"/>
    <property type="project" value="InterPro"/>
</dbReference>
<comment type="caution">
    <text evidence="8">The sequence shown here is derived from an EMBL/GenBank/DDBJ whole genome shotgun (WGS) entry which is preliminary data.</text>
</comment>
<name>A0A0V7ZRT8_9CYAN</name>
<keyword evidence="5 6" id="KW-0472">Membrane</keyword>
<keyword evidence="2" id="KW-1003">Cell membrane</keyword>
<proteinExistence type="predicted"/>
<dbReference type="OrthoDB" id="457436at2"/>
<feature type="transmembrane region" description="Helical" evidence="6">
    <location>
        <begin position="140"/>
        <end position="160"/>
    </location>
</feature>
<organism evidence="8 9">
    <name type="scientific">Mastigocoleus testarum BC008</name>
    <dbReference type="NCBI Taxonomy" id="371196"/>
    <lineage>
        <taxon>Bacteria</taxon>
        <taxon>Bacillati</taxon>
        <taxon>Cyanobacteriota</taxon>
        <taxon>Cyanophyceae</taxon>
        <taxon>Nostocales</taxon>
        <taxon>Hapalosiphonaceae</taxon>
        <taxon>Mastigocoleus</taxon>
    </lineage>
</organism>
<dbReference type="SUPFAM" id="SSF81342">
    <property type="entry name" value="Transmembrane di-heme cytochromes"/>
    <property type="match status" value="1"/>
</dbReference>
<evidence type="ECO:0000256" key="2">
    <source>
        <dbReference type="ARBA" id="ARBA00022475"/>
    </source>
</evidence>
<evidence type="ECO:0000313" key="8">
    <source>
        <dbReference type="EMBL" id="KST67396.1"/>
    </source>
</evidence>
<sequence>MPQSTPYQPVLLRILHATTGLLAILALVSGFWVYNTYDKRWGSLALPKLEDIQGIHGTIALIFLLLLPVFALYSFHIGHHRLLQEQSFKQLTQLRSSVWWTSIHRLVNTLMLLAVTFSVLTGRMMKEEWLPAGEIYHQWYLSHLVAWTCVLISLALHLLFGVKVGGVPLLLSMFHWGVRDRDTPPFWFRGIRINHSNWLLKMTEVFVIGGIIMAFILPAFSS</sequence>
<dbReference type="InterPro" id="IPR011577">
    <property type="entry name" value="Cyt_b561_bac/Ni-Hgenase"/>
</dbReference>
<evidence type="ECO:0000256" key="1">
    <source>
        <dbReference type="ARBA" id="ARBA00004651"/>
    </source>
</evidence>
<reference evidence="8 9" key="1">
    <citation type="journal article" date="2015" name="Genome Announc.">
        <title>Draft Genome of the Euendolithic (true boring) Cyanobacterium Mastigocoleus testarum strain BC008.</title>
        <authorList>
            <person name="Guida B.S."/>
            <person name="Garcia-Pichel F."/>
        </authorList>
    </citation>
    <scope>NUCLEOTIDE SEQUENCE [LARGE SCALE GENOMIC DNA]</scope>
    <source>
        <strain evidence="8 9">BC008</strain>
    </source>
</reference>
<feature type="domain" description="Cytochrome b561 bacterial/Ni-hydrogenase" evidence="7">
    <location>
        <begin position="9"/>
        <end position="175"/>
    </location>
</feature>
<gene>
    <name evidence="8" type="ORF">BC008_29830</name>
</gene>
<keyword evidence="9" id="KW-1185">Reference proteome</keyword>
<dbReference type="InterPro" id="IPR016174">
    <property type="entry name" value="Di-haem_cyt_TM"/>
</dbReference>
<dbReference type="AlphaFoldDB" id="A0A0V7ZRT8"/>
<dbReference type="EMBL" id="LMTZ01000088">
    <property type="protein sequence ID" value="KST67396.1"/>
    <property type="molecule type" value="Genomic_DNA"/>
</dbReference>
<evidence type="ECO:0000259" key="7">
    <source>
        <dbReference type="Pfam" id="PF01292"/>
    </source>
</evidence>
<evidence type="ECO:0000313" key="9">
    <source>
        <dbReference type="Proteomes" id="UP000053372"/>
    </source>
</evidence>
<accession>A0A0V7ZRT8</accession>
<protein>
    <submittedName>
        <fullName evidence="8">Cytochrome B</fullName>
    </submittedName>
</protein>
<comment type="subcellular location">
    <subcellularLocation>
        <location evidence="1">Cell membrane</location>
        <topology evidence="1">Multi-pass membrane protein</topology>
    </subcellularLocation>
</comment>
<dbReference type="Gene3D" id="1.20.120.1770">
    <property type="match status" value="1"/>
</dbReference>
<evidence type="ECO:0000256" key="4">
    <source>
        <dbReference type="ARBA" id="ARBA00022989"/>
    </source>
</evidence>
<feature type="transmembrane region" description="Helical" evidence="6">
    <location>
        <begin position="54"/>
        <end position="77"/>
    </location>
</feature>
<dbReference type="GO" id="GO:0022904">
    <property type="term" value="P:respiratory electron transport chain"/>
    <property type="evidence" value="ECO:0007669"/>
    <property type="project" value="InterPro"/>
</dbReference>
<keyword evidence="3 6" id="KW-0812">Transmembrane</keyword>
<evidence type="ECO:0000256" key="5">
    <source>
        <dbReference type="ARBA" id="ARBA00023136"/>
    </source>
</evidence>
<feature type="transmembrane region" description="Helical" evidence="6">
    <location>
        <begin position="12"/>
        <end position="34"/>
    </location>
</feature>
<evidence type="ECO:0000256" key="6">
    <source>
        <dbReference type="SAM" id="Phobius"/>
    </source>
</evidence>